<sequence length="344" mass="38297">MNILLVKLSSLGDVLHNLPVVWDIRAQYPDAHIAWAVEEGYVHLLEPLKSTPELRGIDEVIPVCLRRAKKDLFRGRVKKAIAAFIKMKKALRSKHWHVIVETQGLIKSALIASLAKQSMVTTSVYGIGNQTQYSGYEPMARFFYDQSIQVPFQLHAVDRSRAILASSLQAAWPSRDIAPPQFYPSEYLTQLRRQTNPLGFVANQYVMCFHATARIAKAWNEAAWVAIAQYLVSQGLTPVFPWGNAAEKVVSERLVAQVPGANLPPAFTIAQAATLVAQARLTIGVDTGLTHYSAVLNLPTIELYIDSPRWKTEGYWSTQVINLGDMRTPPTVDEVLLAVQQLLA</sequence>
<evidence type="ECO:0000256" key="2">
    <source>
        <dbReference type="ARBA" id="ARBA00004713"/>
    </source>
</evidence>
<dbReference type="RefSeq" id="WP_084281831.1">
    <property type="nucleotide sequence ID" value="NZ_FWXJ01000001.1"/>
</dbReference>
<proteinExistence type="inferred from homology"/>
<keyword evidence="3" id="KW-1003">Cell membrane</keyword>
<evidence type="ECO:0000256" key="1">
    <source>
        <dbReference type="ARBA" id="ARBA00004515"/>
    </source>
</evidence>
<dbReference type="GO" id="GO:0009244">
    <property type="term" value="P:lipopolysaccharide core region biosynthetic process"/>
    <property type="evidence" value="ECO:0007669"/>
    <property type="project" value="InterPro"/>
</dbReference>
<evidence type="ECO:0000256" key="12">
    <source>
        <dbReference type="ARBA" id="ARBA00044330"/>
    </source>
</evidence>
<keyword evidence="5" id="KW-0328">Glycosyltransferase</keyword>
<evidence type="ECO:0000256" key="6">
    <source>
        <dbReference type="ARBA" id="ARBA00022679"/>
    </source>
</evidence>
<evidence type="ECO:0000313" key="14">
    <source>
        <dbReference type="EMBL" id="SMC30092.1"/>
    </source>
</evidence>
<dbReference type="AlphaFoldDB" id="A0A1W1Y1S1"/>
<dbReference type="CDD" id="cd03789">
    <property type="entry name" value="GT9_LPS_heptosyltransferase"/>
    <property type="match status" value="1"/>
</dbReference>
<evidence type="ECO:0000256" key="5">
    <source>
        <dbReference type="ARBA" id="ARBA00022676"/>
    </source>
</evidence>
<dbReference type="NCBIfam" id="TIGR02193">
    <property type="entry name" value="heptsyl_trn_I"/>
    <property type="match status" value="1"/>
</dbReference>
<evidence type="ECO:0000256" key="9">
    <source>
        <dbReference type="ARBA" id="ARBA00043995"/>
    </source>
</evidence>
<reference evidence="14 15" key="1">
    <citation type="submission" date="2017-04" db="EMBL/GenBank/DDBJ databases">
        <authorList>
            <person name="Afonso C.L."/>
            <person name="Miller P.J."/>
            <person name="Scott M.A."/>
            <person name="Spackman E."/>
            <person name="Goraichik I."/>
            <person name="Dimitrov K.M."/>
            <person name="Suarez D.L."/>
            <person name="Swayne D.E."/>
        </authorList>
    </citation>
    <scope>NUCLEOTIDE SEQUENCE [LARGE SCALE GENOMIC DNA]</scope>
    <source>
        <strain evidence="14 15">VK13</strain>
    </source>
</reference>
<comment type="pathway">
    <text evidence="2">Bacterial outer membrane biogenesis; LPS core biosynthesis.</text>
</comment>
<evidence type="ECO:0000256" key="7">
    <source>
        <dbReference type="ARBA" id="ARBA00022985"/>
    </source>
</evidence>
<dbReference type="PANTHER" id="PTHR30160">
    <property type="entry name" value="TETRAACYLDISACCHARIDE 4'-KINASE-RELATED"/>
    <property type="match status" value="1"/>
</dbReference>
<dbReference type="Proteomes" id="UP000192708">
    <property type="component" value="Unassembled WGS sequence"/>
</dbReference>
<dbReference type="InterPro" id="IPR011908">
    <property type="entry name" value="LipoPS_heptosylTferase-I"/>
</dbReference>
<gene>
    <name evidence="14" type="ORF">SAMN06296008_10128</name>
</gene>
<organism evidence="14 15">
    <name type="scientific">Polynucleobacter kasalickyi</name>
    <dbReference type="NCBI Taxonomy" id="1938817"/>
    <lineage>
        <taxon>Bacteria</taxon>
        <taxon>Pseudomonadati</taxon>
        <taxon>Pseudomonadota</taxon>
        <taxon>Betaproteobacteria</taxon>
        <taxon>Burkholderiales</taxon>
        <taxon>Burkholderiaceae</taxon>
        <taxon>Polynucleobacter</taxon>
    </lineage>
</organism>
<keyword evidence="6 14" id="KW-0808">Transferase</keyword>
<dbReference type="OrthoDB" id="9767552at2"/>
<dbReference type="GO" id="GO:0005886">
    <property type="term" value="C:plasma membrane"/>
    <property type="evidence" value="ECO:0007669"/>
    <property type="project" value="UniProtKB-SubCell"/>
</dbReference>
<dbReference type="PANTHER" id="PTHR30160:SF19">
    <property type="entry name" value="LIPOPOLYSACCHARIDE HEPTOSYLTRANSFERASE 1"/>
    <property type="match status" value="1"/>
</dbReference>
<dbReference type="InterPro" id="IPR051199">
    <property type="entry name" value="LPS_LOS_Heptosyltrfase"/>
</dbReference>
<evidence type="ECO:0000256" key="11">
    <source>
        <dbReference type="ARBA" id="ARBA00044190"/>
    </source>
</evidence>
<comment type="catalytic activity">
    <reaction evidence="13">
        <text>an alpha-Kdo-(2-&gt;4)-alpha-Kdo-(2-&gt;6)-lipid A + ADP-L-glycero-beta-D-manno-heptose = an L-alpha-D-Hep-(1-&gt;5)-[alpha-Kdo-(2-&gt;4)]-alpha-Kdo-(2-&gt;6)-lipid A + ADP + H(+)</text>
        <dbReference type="Rhea" id="RHEA:74067"/>
        <dbReference type="ChEBI" id="CHEBI:15378"/>
        <dbReference type="ChEBI" id="CHEBI:61506"/>
        <dbReference type="ChEBI" id="CHEBI:176431"/>
        <dbReference type="ChEBI" id="CHEBI:193068"/>
        <dbReference type="ChEBI" id="CHEBI:456216"/>
        <dbReference type="EC" id="2.4.99.23"/>
    </reaction>
</comment>
<dbReference type="STRING" id="1938817.SAMN06296008_10128"/>
<dbReference type="GO" id="GO:0008713">
    <property type="term" value="F:ADP-heptose-lipopolysaccharide heptosyltransferase activity"/>
    <property type="evidence" value="ECO:0007669"/>
    <property type="project" value="TreeGrafter"/>
</dbReference>
<accession>A0A1W1Y1S1</accession>
<dbReference type="SUPFAM" id="SSF53756">
    <property type="entry name" value="UDP-Glycosyltransferase/glycogen phosphorylase"/>
    <property type="match status" value="1"/>
</dbReference>
<dbReference type="EMBL" id="FWXJ01000001">
    <property type="protein sequence ID" value="SMC30092.1"/>
    <property type="molecule type" value="Genomic_DNA"/>
</dbReference>
<dbReference type="GO" id="GO:0005829">
    <property type="term" value="C:cytosol"/>
    <property type="evidence" value="ECO:0007669"/>
    <property type="project" value="TreeGrafter"/>
</dbReference>
<name>A0A1W1Y1S1_9BURK</name>
<keyword evidence="8" id="KW-0472">Membrane</keyword>
<dbReference type="InterPro" id="IPR002201">
    <property type="entry name" value="Glyco_trans_9"/>
</dbReference>
<dbReference type="Pfam" id="PF01075">
    <property type="entry name" value="Glyco_transf_9"/>
    <property type="match status" value="1"/>
</dbReference>
<evidence type="ECO:0000313" key="15">
    <source>
        <dbReference type="Proteomes" id="UP000192708"/>
    </source>
</evidence>
<evidence type="ECO:0000256" key="4">
    <source>
        <dbReference type="ARBA" id="ARBA00022519"/>
    </source>
</evidence>
<evidence type="ECO:0000256" key="13">
    <source>
        <dbReference type="ARBA" id="ARBA00049201"/>
    </source>
</evidence>
<keyword evidence="15" id="KW-1185">Reference proteome</keyword>
<comment type="subcellular location">
    <subcellularLocation>
        <location evidence="1">Cell inner membrane</location>
        <topology evidence="1">Peripheral membrane protein</topology>
        <orientation evidence="1">Cytoplasmic side</orientation>
    </subcellularLocation>
</comment>
<dbReference type="EC" id="2.4.99.23" evidence="10"/>
<evidence type="ECO:0000256" key="8">
    <source>
        <dbReference type="ARBA" id="ARBA00023136"/>
    </source>
</evidence>
<protein>
    <recommendedName>
        <fullName evidence="11">Lipopolysaccharide heptosyltransferase 1</fullName>
        <ecNumber evidence="10">2.4.99.23</ecNumber>
    </recommendedName>
    <alternativeName>
        <fullName evidence="12">ADP-heptose:lipopolysaccharide heptosyltransferase I</fullName>
    </alternativeName>
</protein>
<keyword evidence="7" id="KW-0448">Lipopolysaccharide biosynthesis</keyword>
<evidence type="ECO:0000256" key="3">
    <source>
        <dbReference type="ARBA" id="ARBA00022475"/>
    </source>
</evidence>
<dbReference type="Gene3D" id="3.40.50.2000">
    <property type="entry name" value="Glycogen Phosphorylase B"/>
    <property type="match status" value="2"/>
</dbReference>
<evidence type="ECO:0000256" key="10">
    <source>
        <dbReference type="ARBA" id="ARBA00044041"/>
    </source>
</evidence>
<comment type="similarity">
    <text evidence="9">Belongs to the glycosyltransferase 9 family.</text>
</comment>
<keyword evidence="4" id="KW-0997">Cell inner membrane</keyword>